<dbReference type="InterPro" id="IPR011990">
    <property type="entry name" value="TPR-like_helical_dom_sf"/>
</dbReference>
<dbReference type="HOGENOM" id="CLU_497307_0_0_1"/>
<accession>B8ASI7</accession>
<feature type="repeat" description="PPR" evidence="3">
    <location>
        <begin position="437"/>
        <end position="471"/>
    </location>
</feature>
<evidence type="ECO:0000256" key="3">
    <source>
        <dbReference type="PROSITE-ProRule" id="PRU00708"/>
    </source>
</evidence>
<dbReference type="OMA" id="KYQNFDG"/>
<evidence type="ECO:0000256" key="1">
    <source>
        <dbReference type="ARBA" id="ARBA00022737"/>
    </source>
</evidence>
<dbReference type="STRING" id="39946.B8ASI7"/>
<dbReference type="Pfam" id="PF13041">
    <property type="entry name" value="PPR_2"/>
    <property type="match status" value="3"/>
</dbReference>
<sequence>MPLDEAAARVLASSSSMGSLITIAKHGSLPGRLNAVLAIKEAVSRDGAFVDLADDKIVDALLVIIKALIRLQAAMVATYHLASSDERVAARSVSEKALVVLDAMHASEKGRASARGHALAMPVLVKKMFRVSDVATKLCRRHRSLGSVKGGAGETARTVRRKPTVGTGRLDRLDDAMEKFKHMIDIGVPLDTAVYGCLIQGQCNRGDLVKAKELISDMLSKGIPPPCIKFFTSIINNLCKEGRVAEGKDIVDLIIHTGQRPNLITFNSLVDGYCLVGNMKEAVGLLDSMESVGVEPDIYTYNTLVDGYCKHGRIDDALTLFRDMLHKRVTLTSVSYNIILHGLFQARRTVVAKEMFHEMIESGMAVSIHTYATVLGGLCRNNCTDEANMLLEKLFSMNVKFDILTFNIVIRAMFKVGRMQEAKELFAAISTYGLVPTILTYRVMITNLIKEESFEDADNLFSSMEKSGCTPDSCILNEIIRMLLNKGEIAKAGHYLSKIDKKGILPEATTTSLLIYLFSVNGKYREYIKLLPEKYRFLREQTAVDNCI</sequence>
<feature type="repeat" description="PPR" evidence="3">
    <location>
        <begin position="332"/>
        <end position="366"/>
    </location>
</feature>
<keyword evidence="1" id="KW-0677">Repeat</keyword>
<keyword evidence="6" id="KW-1185">Reference proteome</keyword>
<evidence type="ECO:0000313" key="5">
    <source>
        <dbReference type="EMBL" id="EEC77067.1"/>
    </source>
</evidence>
<feature type="repeat" description="PPR" evidence="3">
    <location>
        <begin position="402"/>
        <end position="436"/>
    </location>
</feature>
<evidence type="ECO:0000256" key="2">
    <source>
        <dbReference type="ARBA" id="ARBA00022946"/>
    </source>
</evidence>
<dbReference type="InterPro" id="IPR058678">
    <property type="entry name" value="ARM_PUB"/>
</dbReference>
<name>B8ASI7_ORYSI</name>
<dbReference type="Gramene" id="BGIOSGA016173-TA">
    <property type="protein sequence ID" value="BGIOSGA016173-PA"/>
    <property type="gene ID" value="BGIOSGA016173"/>
</dbReference>
<dbReference type="Pfam" id="PF25598">
    <property type="entry name" value="ARM_PUB"/>
    <property type="match status" value="1"/>
</dbReference>
<feature type="repeat" description="PPR" evidence="3">
    <location>
        <begin position="367"/>
        <end position="401"/>
    </location>
</feature>
<feature type="repeat" description="PPR" evidence="3">
    <location>
        <begin position="297"/>
        <end position="331"/>
    </location>
</feature>
<reference evidence="5 6" key="1">
    <citation type="journal article" date="2005" name="PLoS Biol.">
        <title>The genomes of Oryza sativa: a history of duplications.</title>
        <authorList>
            <person name="Yu J."/>
            <person name="Wang J."/>
            <person name="Lin W."/>
            <person name="Li S."/>
            <person name="Li H."/>
            <person name="Zhou J."/>
            <person name="Ni P."/>
            <person name="Dong W."/>
            <person name="Hu S."/>
            <person name="Zeng C."/>
            <person name="Zhang J."/>
            <person name="Zhang Y."/>
            <person name="Li R."/>
            <person name="Xu Z."/>
            <person name="Li S."/>
            <person name="Li X."/>
            <person name="Zheng H."/>
            <person name="Cong L."/>
            <person name="Lin L."/>
            <person name="Yin J."/>
            <person name="Geng J."/>
            <person name="Li G."/>
            <person name="Shi J."/>
            <person name="Liu J."/>
            <person name="Lv H."/>
            <person name="Li J."/>
            <person name="Wang J."/>
            <person name="Deng Y."/>
            <person name="Ran L."/>
            <person name="Shi X."/>
            <person name="Wang X."/>
            <person name="Wu Q."/>
            <person name="Li C."/>
            <person name="Ren X."/>
            <person name="Wang J."/>
            <person name="Wang X."/>
            <person name="Li D."/>
            <person name="Liu D."/>
            <person name="Zhang X."/>
            <person name="Ji Z."/>
            <person name="Zhao W."/>
            <person name="Sun Y."/>
            <person name="Zhang Z."/>
            <person name="Bao J."/>
            <person name="Han Y."/>
            <person name="Dong L."/>
            <person name="Ji J."/>
            <person name="Chen P."/>
            <person name="Wu S."/>
            <person name="Liu J."/>
            <person name="Xiao Y."/>
            <person name="Bu D."/>
            <person name="Tan J."/>
            <person name="Yang L."/>
            <person name="Ye C."/>
            <person name="Zhang J."/>
            <person name="Xu J."/>
            <person name="Zhou Y."/>
            <person name="Yu Y."/>
            <person name="Zhang B."/>
            <person name="Zhuang S."/>
            <person name="Wei H."/>
            <person name="Liu B."/>
            <person name="Lei M."/>
            <person name="Yu H."/>
            <person name="Li Y."/>
            <person name="Xu H."/>
            <person name="Wei S."/>
            <person name="He X."/>
            <person name="Fang L."/>
            <person name="Zhang Z."/>
            <person name="Zhang Y."/>
            <person name="Huang X."/>
            <person name="Su Z."/>
            <person name="Tong W."/>
            <person name="Li J."/>
            <person name="Tong Z."/>
            <person name="Li S."/>
            <person name="Ye J."/>
            <person name="Wang L."/>
            <person name="Fang L."/>
            <person name="Lei T."/>
            <person name="Chen C."/>
            <person name="Chen H."/>
            <person name="Xu Z."/>
            <person name="Li H."/>
            <person name="Huang H."/>
            <person name="Zhang F."/>
            <person name="Xu H."/>
            <person name="Li N."/>
            <person name="Zhao C."/>
            <person name="Li S."/>
            <person name="Dong L."/>
            <person name="Huang Y."/>
            <person name="Li L."/>
            <person name="Xi Y."/>
            <person name="Qi Q."/>
            <person name="Li W."/>
            <person name="Zhang B."/>
            <person name="Hu W."/>
            <person name="Zhang Y."/>
            <person name="Tian X."/>
            <person name="Jiao Y."/>
            <person name="Liang X."/>
            <person name="Jin J."/>
            <person name="Gao L."/>
            <person name="Zheng W."/>
            <person name="Hao B."/>
            <person name="Liu S."/>
            <person name="Wang W."/>
            <person name="Yuan L."/>
            <person name="Cao M."/>
            <person name="McDermott J."/>
            <person name="Samudrala R."/>
            <person name="Wang J."/>
            <person name="Wong G.K."/>
            <person name="Yang H."/>
        </authorList>
    </citation>
    <scope>NUCLEOTIDE SEQUENCE [LARGE SCALE GENOMIC DNA]</scope>
    <source>
        <strain evidence="6">cv. 93-11</strain>
    </source>
</reference>
<keyword evidence="2" id="KW-0809">Transit peptide</keyword>
<dbReference type="AlphaFoldDB" id="B8ASI7"/>
<feature type="repeat" description="PPR" evidence="3">
    <location>
        <begin position="262"/>
        <end position="296"/>
    </location>
</feature>
<dbReference type="Pfam" id="PF01535">
    <property type="entry name" value="PPR"/>
    <property type="match status" value="2"/>
</dbReference>
<protein>
    <recommendedName>
        <fullName evidence="4">U-box domain-containing protein</fullName>
    </recommendedName>
</protein>
<dbReference type="Gene3D" id="1.25.40.10">
    <property type="entry name" value="Tetratricopeptide repeat domain"/>
    <property type="match status" value="4"/>
</dbReference>
<dbReference type="PROSITE" id="PS51375">
    <property type="entry name" value="PPR"/>
    <property type="match status" value="7"/>
</dbReference>
<dbReference type="InterPro" id="IPR002885">
    <property type="entry name" value="PPR_rpt"/>
</dbReference>
<dbReference type="PANTHER" id="PTHR47932:SF63">
    <property type="entry name" value="OS08G0290000 PROTEIN"/>
    <property type="match status" value="1"/>
</dbReference>
<dbReference type="Proteomes" id="UP000007015">
    <property type="component" value="Chromosome 4"/>
</dbReference>
<dbReference type="NCBIfam" id="TIGR00756">
    <property type="entry name" value="PPR"/>
    <property type="match status" value="8"/>
</dbReference>
<evidence type="ECO:0000313" key="6">
    <source>
        <dbReference type="Proteomes" id="UP000007015"/>
    </source>
</evidence>
<dbReference type="PANTHER" id="PTHR47932">
    <property type="entry name" value="ATPASE EXPRESSION PROTEIN 3"/>
    <property type="match status" value="1"/>
</dbReference>
<dbReference type="EMBL" id="CM000129">
    <property type="protein sequence ID" value="EEC77067.1"/>
    <property type="molecule type" value="Genomic_DNA"/>
</dbReference>
<evidence type="ECO:0000259" key="4">
    <source>
        <dbReference type="Pfam" id="PF25598"/>
    </source>
</evidence>
<gene>
    <name evidence="5" type="ORF">OsI_15461</name>
</gene>
<feature type="domain" description="U-box" evidence="4">
    <location>
        <begin position="90"/>
        <end position="137"/>
    </location>
</feature>
<proteinExistence type="predicted"/>
<dbReference type="GO" id="GO:0003729">
    <property type="term" value="F:mRNA binding"/>
    <property type="evidence" value="ECO:0007669"/>
    <property type="project" value="TreeGrafter"/>
</dbReference>
<organism evidence="5 6">
    <name type="scientific">Oryza sativa subsp. indica</name>
    <name type="common">Rice</name>
    <dbReference type="NCBI Taxonomy" id="39946"/>
    <lineage>
        <taxon>Eukaryota</taxon>
        <taxon>Viridiplantae</taxon>
        <taxon>Streptophyta</taxon>
        <taxon>Embryophyta</taxon>
        <taxon>Tracheophyta</taxon>
        <taxon>Spermatophyta</taxon>
        <taxon>Magnoliopsida</taxon>
        <taxon>Liliopsida</taxon>
        <taxon>Poales</taxon>
        <taxon>Poaceae</taxon>
        <taxon>BOP clade</taxon>
        <taxon>Oryzoideae</taxon>
        <taxon>Oryzeae</taxon>
        <taxon>Oryzinae</taxon>
        <taxon>Oryza</taxon>
        <taxon>Oryza sativa</taxon>
    </lineage>
</organism>
<dbReference type="SUPFAM" id="SSF81901">
    <property type="entry name" value="HCP-like"/>
    <property type="match status" value="1"/>
</dbReference>
<feature type="repeat" description="PPR" evidence="3">
    <location>
        <begin position="191"/>
        <end position="225"/>
    </location>
</feature>